<dbReference type="InterPro" id="IPR011723">
    <property type="entry name" value="Znf/thioredoxin_put"/>
</dbReference>
<dbReference type="Pfam" id="PF13719">
    <property type="entry name" value="Zn_ribbon_5"/>
    <property type="match status" value="1"/>
</dbReference>
<dbReference type="OrthoDB" id="5294582at2"/>
<evidence type="ECO:0000313" key="3">
    <source>
        <dbReference type="EMBL" id="RMX04316.1"/>
    </source>
</evidence>
<gene>
    <name evidence="3" type="ORF">D8I35_14965</name>
</gene>
<comment type="caution">
    <text evidence="3">The sequence shown here is derived from an EMBL/GenBank/DDBJ whole genome shotgun (WGS) entry which is preliminary data.</text>
</comment>
<keyword evidence="4" id="KW-1185">Reference proteome</keyword>
<organism evidence="3 4">
    <name type="scientific">Corticibacter populi</name>
    <dbReference type="NCBI Taxonomy" id="1550736"/>
    <lineage>
        <taxon>Bacteria</taxon>
        <taxon>Pseudomonadati</taxon>
        <taxon>Pseudomonadota</taxon>
        <taxon>Betaproteobacteria</taxon>
        <taxon>Burkholderiales</taxon>
        <taxon>Comamonadaceae</taxon>
        <taxon>Corticibacter</taxon>
    </lineage>
</organism>
<feature type="region of interest" description="Disordered" evidence="1">
    <location>
        <begin position="47"/>
        <end position="323"/>
    </location>
</feature>
<feature type="compositionally biased region" description="Polar residues" evidence="1">
    <location>
        <begin position="91"/>
        <end position="108"/>
    </location>
</feature>
<proteinExistence type="predicted"/>
<dbReference type="NCBIfam" id="TIGR02098">
    <property type="entry name" value="MJ0042_CXXC"/>
    <property type="match status" value="1"/>
</dbReference>
<dbReference type="RefSeq" id="WP_122231191.1">
    <property type="nucleotide sequence ID" value="NZ_RDQO01000005.1"/>
</dbReference>
<feature type="compositionally biased region" description="Basic and acidic residues" evidence="1">
    <location>
        <begin position="138"/>
        <end position="148"/>
    </location>
</feature>
<dbReference type="AlphaFoldDB" id="A0A3M6QMN9"/>
<reference evidence="3 4" key="1">
    <citation type="submission" date="2018-10" db="EMBL/GenBank/DDBJ databases">
        <title>Draft genome of Cortibacter populi DSM10536.</title>
        <authorList>
            <person name="Bernier A.-M."/>
            <person name="Bernard K."/>
        </authorList>
    </citation>
    <scope>NUCLEOTIDE SEQUENCE [LARGE SCALE GENOMIC DNA]</scope>
    <source>
        <strain evidence="3 4">DSM 105136</strain>
    </source>
</reference>
<name>A0A3M6QMN9_9BURK</name>
<evidence type="ECO:0000256" key="1">
    <source>
        <dbReference type="SAM" id="MobiDB-lite"/>
    </source>
</evidence>
<dbReference type="EMBL" id="RDQO01000005">
    <property type="protein sequence ID" value="RMX04316.1"/>
    <property type="molecule type" value="Genomic_DNA"/>
</dbReference>
<feature type="compositionally biased region" description="Basic and acidic residues" evidence="1">
    <location>
        <begin position="297"/>
        <end position="306"/>
    </location>
</feature>
<dbReference type="Proteomes" id="UP000278006">
    <property type="component" value="Unassembled WGS sequence"/>
</dbReference>
<feature type="domain" description="Zinc finger/thioredoxin putative" evidence="2">
    <location>
        <begin position="3"/>
        <end position="39"/>
    </location>
</feature>
<evidence type="ECO:0000313" key="4">
    <source>
        <dbReference type="Proteomes" id="UP000278006"/>
    </source>
</evidence>
<evidence type="ECO:0000259" key="2">
    <source>
        <dbReference type="Pfam" id="PF13719"/>
    </source>
</evidence>
<protein>
    <submittedName>
        <fullName evidence="3">DUF3426 domain-containing protein</fullName>
    </submittedName>
</protein>
<dbReference type="Pfam" id="PF11906">
    <property type="entry name" value="DUF3426"/>
    <property type="match status" value="1"/>
</dbReference>
<sequence length="519" mass="55690">MSLVTRCPACGTRFKLAPQQLQASDGWVRCGRCSGIFDATQYLQPSLPPEEMVPAGVPEQERAQQPHGPDSIQTTPAPESVPAMADDGQASAPQPQDQAFSPATNTNGLGPEALTPPPISGALPGTEAPEPEPDSQLPEERLAEKWRNALDATFAPSSAAPSNAPPAPVRPDRAEAWADASESEVAAQRFREEVERWQAIQQEPPAGPPGSAIPATGISYDLRKPGDQEDDEPITPAAPFAPGPNDNGENGTPSAPPLPDPVLDATPAEHIFPPPSGSALTHPTVPEANFGTASAKPRPEQTRTPDETDPQVPAGAAASAEEDVLPERPVVDEETLAAYHAAFSDTQELRFVQQAERQAFWRRPGVRAAQITLLVLLLAALGLQYVFQNRDAIAAINPQLRGHLESACRALRCQIKPWQALDQLAIEGSTFQSEPDGSYTLSWTVRNQSGQWVQTPALALSLRDASEQVVTRRQLLPADIAQAPVQIPPRGSWQARQALRVTVPADEITGYQLQIFYPE</sequence>
<accession>A0A3M6QMN9</accession>
<dbReference type="InterPro" id="IPR021834">
    <property type="entry name" value="DUF3426"/>
</dbReference>